<evidence type="ECO:0000313" key="1">
    <source>
        <dbReference type="EMBL" id="SUC12913.1"/>
    </source>
</evidence>
<protein>
    <submittedName>
        <fullName evidence="1">Fucose 4-O-acetylase and related acetyltransferases</fullName>
    </submittedName>
</protein>
<dbReference type="RefSeq" id="WP_115083570.1">
    <property type="nucleotide sequence ID" value="NZ_JABZTS010000042.1"/>
</dbReference>
<dbReference type="OrthoDB" id="9809782at2"/>
<dbReference type="EMBL" id="UGTP01000001">
    <property type="protein sequence ID" value="SUC12913.1"/>
    <property type="molecule type" value="Genomic_DNA"/>
</dbReference>
<dbReference type="InterPro" id="IPR052734">
    <property type="entry name" value="Nod_factor_acetyltransferase"/>
</dbReference>
<dbReference type="AlphaFoldDB" id="A0A379F3B4"/>
<dbReference type="Pfam" id="PF01757">
    <property type="entry name" value="Acyl_transf_3"/>
    <property type="match status" value="1"/>
</dbReference>
<name>A0A379F3B4_9BACT</name>
<sequence length="331" mass="37999">MNIPSNQSEEGKKRIEELDFLKALFILLMITFHLAYIGDGYPYLKRFVYTFHMPGFLIISGYLSKVHKPIKSYCQTVLWLAVPYIIMEMGYVAMASLLPIKDHIPTLSIEVMLNKLCLRPLGPYWYLHTLIICGTLYFSVFRWAKATTFSRLIILGIAYYVLSLSGIISFTCAMYFLVGVLVRQSPLSFLTIFRRSWWSLVVLAILYFYPSAFNRATVGGTMIVYFVFSFLLTVFPYVPIKSKEILLFLGRNSLILYIFSPIFTLCCKVFIPYLSFDSTRLLFLCISLPICVIGSLGICKVLDLLHLSPFLFGRKHALTSFNSSKEQVYSK</sequence>
<dbReference type="PANTHER" id="PTHR37312:SF1">
    <property type="entry name" value="MEMBRANE-BOUND ACYLTRANSFERASE YKRP-RELATED"/>
    <property type="match status" value="1"/>
</dbReference>
<evidence type="ECO:0000313" key="2">
    <source>
        <dbReference type="Proteomes" id="UP000254235"/>
    </source>
</evidence>
<dbReference type="InterPro" id="IPR002656">
    <property type="entry name" value="Acyl_transf_3_dom"/>
</dbReference>
<gene>
    <name evidence="1" type="ORF">NCTC13043_01532</name>
</gene>
<dbReference type="GO" id="GO:0016747">
    <property type="term" value="F:acyltransferase activity, transferring groups other than amino-acyl groups"/>
    <property type="evidence" value="ECO:0007669"/>
    <property type="project" value="InterPro"/>
</dbReference>
<reference evidence="1 2" key="1">
    <citation type="submission" date="2018-06" db="EMBL/GenBank/DDBJ databases">
        <authorList>
            <consortium name="Pathogen Informatics"/>
            <person name="Doyle S."/>
        </authorList>
    </citation>
    <scope>NUCLEOTIDE SEQUENCE [LARGE SCALE GENOMIC DNA]</scope>
    <source>
        <strain evidence="1 2">NCTC13043</strain>
    </source>
</reference>
<dbReference type="Proteomes" id="UP000254235">
    <property type="component" value="Unassembled WGS sequence"/>
</dbReference>
<organism evidence="1 2">
    <name type="scientific">Prevotella pallens</name>
    <dbReference type="NCBI Taxonomy" id="60133"/>
    <lineage>
        <taxon>Bacteria</taxon>
        <taxon>Pseudomonadati</taxon>
        <taxon>Bacteroidota</taxon>
        <taxon>Bacteroidia</taxon>
        <taxon>Bacteroidales</taxon>
        <taxon>Prevotellaceae</taxon>
        <taxon>Prevotella</taxon>
    </lineage>
</organism>
<proteinExistence type="predicted"/>
<dbReference type="GeneID" id="78571212"/>
<keyword evidence="1" id="KW-0808">Transferase</keyword>
<accession>A0A379F3B4</accession>
<dbReference type="PANTHER" id="PTHR37312">
    <property type="entry name" value="MEMBRANE-BOUND ACYLTRANSFERASE YKRP-RELATED"/>
    <property type="match status" value="1"/>
</dbReference>